<gene>
    <name evidence="2" type="ORF">DES31_1128</name>
</gene>
<dbReference type="Gene3D" id="1.20.120.1820">
    <property type="match status" value="1"/>
</dbReference>
<keyword evidence="3" id="KW-1185">Reference proteome</keyword>
<dbReference type="GO" id="GO:0051259">
    <property type="term" value="P:protein complex oligomerization"/>
    <property type="evidence" value="ECO:0007669"/>
    <property type="project" value="InterPro"/>
</dbReference>
<dbReference type="PANTHER" id="PTHR34227:SF11">
    <property type="entry name" value="CHAPERONE PROTEIN TORD"/>
    <property type="match status" value="1"/>
</dbReference>
<dbReference type="AlphaFoldDB" id="A0A420XGC9"/>
<dbReference type="NCBIfam" id="NF003442">
    <property type="entry name" value="PRK04976.1"/>
    <property type="match status" value="1"/>
</dbReference>
<protein>
    <submittedName>
        <fullName evidence="2">Tat proofreading chaperone TorD</fullName>
    </submittedName>
</protein>
<dbReference type="Pfam" id="PF02613">
    <property type="entry name" value="Nitrate_red_del"/>
    <property type="match status" value="1"/>
</dbReference>
<dbReference type="Gene3D" id="1.20.1280.20">
    <property type="entry name" value="HscB, C-terminal domain"/>
    <property type="match status" value="1"/>
</dbReference>
<evidence type="ECO:0000313" key="3">
    <source>
        <dbReference type="Proteomes" id="UP000280099"/>
    </source>
</evidence>
<dbReference type="OrthoDB" id="7849731at2"/>
<organism evidence="2 3">
    <name type="scientific">Otariodibacter oris</name>
    <dbReference type="NCBI Taxonomy" id="1032623"/>
    <lineage>
        <taxon>Bacteria</taxon>
        <taxon>Pseudomonadati</taxon>
        <taxon>Pseudomonadota</taxon>
        <taxon>Gammaproteobacteria</taxon>
        <taxon>Pasteurellales</taxon>
        <taxon>Pasteurellaceae</taxon>
        <taxon>Otariodibacter</taxon>
    </lineage>
</organism>
<proteinExistence type="predicted"/>
<dbReference type="EMBL" id="RBJC01000006">
    <property type="protein sequence ID" value="RKR71779.1"/>
    <property type="molecule type" value="Genomic_DNA"/>
</dbReference>
<dbReference type="PANTHER" id="PTHR34227">
    <property type="entry name" value="CHAPERONE PROTEIN YCDY"/>
    <property type="match status" value="1"/>
</dbReference>
<name>A0A420XGC9_9PAST</name>
<dbReference type="Proteomes" id="UP000280099">
    <property type="component" value="Unassembled WGS sequence"/>
</dbReference>
<sequence length="193" mass="22441">MIEITSEERLFVYSWLSNVLGHELSKQQLEQYQNGSFDEFFDFLAQQGFSEEIKGIKQSLSDIKEREFSHLELAADYTQLFLLDGEVSALPYASVYLDEVELSKNLAFLDDLLIEFGLQVNKETHEPSDHLCVYIELLIKIIESSDQELEQEFVQIYFLPWLQRFVLKVKGIKTQTDFYPQIINILVGLLSKA</sequence>
<evidence type="ECO:0000256" key="1">
    <source>
        <dbReference type="ARBA" id="ARBA00023186"/>
    </source>
</evidence>
<reference evidence="2 3" key="1">
    <citation type="submission" date="2018-10" db="EMBL/GenBank/DDBJ databases">
        <title>Genomic Encyclopedia of Type Strains, Phase IV (KMG-IV): sequencing the most valuable type-strain genomes for metagenomic binning, comparative biology and taxonomic classification.</title>
        <authorList>
            <person name="Goeker M."/>
        </authorList>
    </citation>
    <scope>NUCLEOTIDE SEQUENCE [LARGE SCALE GENOMIC DNA]</scope>
    <source>
        <strain evidence="2 3">DSM 23800</strain>
    </source>
</reference>
<dbReference type="RefSeq" id="WP_121122910.1">
    <property type="nucleotide sequence ID" value="NZ_CP016604.1"/>
</dbReference>
<dbReference type="InterPro" id="IPR036386">
    <property type="entry name" value="HscB_C_sf"/>
</dbReference>
<dbReference type="SUPFAM" id="SSF89155">
    <property type="entry name" value="TorD-like"/>
    <property type="match status" value="1"/>
</dbReference>
<evidence type="ECO:0000313" key="2">
    <source>
        <dbReference type="EMBL" id="RKR71779.1"/>
    </source>
</evidence>
<accession>A0A420XGC9</accession>
<dbReference type="InterPro" id="IPR036411">
    <property type="entry name" value="TorD-like_sf"/>
</dbReference>
<comment type="caution">
    <text evidence="2">The sequence shown here is derived from an EMBL/GenBank/DDBJ whole genome shotgun (WGS) entry which is preliminary data.</text>
</comment>
<dbReference type="InterPro" id="IPR050289">
    <property type="entry name" value="TorD/DmsD_chaperones"/>
</dbReference>
<dbReference type="InterPro" id="IPR020945">
    <property type="entry name" value="DMSO/NO3_reduct_chaperone"/>
</dbReference>
<keyword evidence="1" id="KW-0143">Chaperone</keyword>